<dbReference type="AlphaFoldDB" id="A0A4Z0A3Q2"/>
<dbReference type="STRING" id="135208.A0A4Z0A3Q2"/>
<dbReference type="PANTHER" id="PTHR13789:SF309">
    <property type="entry name" value="PUTATIVE (AFU_ORTHOLOGUE AFUA_6G14510)-RELATED"/>
    <property type="match status" value="1"/>
</dbReference>
<keyword evidence="2" id="KW-0285">Flavoprotein</keyword>
<dbReference type="EMBL" id="SFCI01000188">
    <property type="protein sequence ID" value="TFY81652.1"/>
    <property type="molecule type" value="Genomic_DNA"/>
</dbReference>
<dbReference type="OrthoDB" id="47494at2759"/>
<evidence type="ECO:0000259" key="6">
    <source>
        <dbReference type="Pfam" id="PF01494"/>
    </source>
</evidence>
<evidence type="ECO:0000256" key="2">
    <source>
        <dbReference type="ARBA" id="ARBA00022630"/>
    </source>
</evidence>
<dbReference type="Gene3D" id="3.50.50.60">
    <property type="entry name" value="FAD/NAD(P)-binding domain"/>
    <property type="match status" value="1"/>
</dbReference>
<dbReference type="GO" id="GO:0004497">
    <property type="term" value="F:monooxygenase activity"/>
    <property type="evidence" value="ECO:0007669"/>
    <property type="project" value="UniProtKB-KW"/>
</dbReference>
<dbReference type="SUPFAM" id="SSF51905">
    <property type="entry name" value="FAD/NAD(P)-binding domain"/>
    <property type="match status" value="1"/>
</dbReference>
<dbReference type="InterPro" id="IPR002938">
    <property type="entry name" value="FAD-bd"/>
</dbReference>
<evidence type="ECO:0000313" key="7">
    <source>
        <dbReference type="EMBL" id="TFY81652.1"/>
    </source>
</evidence>
<evidence type="ECO:0000256" key="1">
    <source>
        <dbReference type="ARBA" id="ARBA00007992"/>
    </source>
</evidence>
<keyword evidence="4" id="KW-0560">Oxidoreductase</keyword>
<dbReference type="Pfam" id="PF01494">
    <property type="entry name" value="FAD_binding_3"/>
    <property type="match status" value="1"/>
</dbReference>
<keyword evidence="5" id="KW-0503">Monooxygenase</keyword>
<keyword evidence="8" id="KW-1185">Reference proteome</keyword>
<proteinExistence type="inferred from homology"/>
<feature type="domain" description="FAD-binding" evidence="6">
    <location>
        <begin position="3"/>
        <end position="56"/>
    </location>
</feature>
<keyword evidence="3" id="KW-0274">FAD</keyword>
<dbReference type="Proteomes" id="UP000298061">
    <property type="component" value="Unassembled WGS sequence"/>
</dbReference>
<dbReference type="InterPro" id="IPR036188">
    <property type="entry name" value="FAD/NAD-bd_sf"/>
</dbReference>
<protein>
    <recommendedName>
        <fullName evidence="6">FAD-binding domain-containing protein</fullName>
    </recommendedName>
</protein>
<name>A0A4Z0A3Q2_9AGAM</name>
<accession>A0A4Z0A3Q2</accession>
<dbReference type="PANTHER" id="PTHR13789">
    <property type="entry name" value="MONOOXYGENASE"/>
    <property type="match status" value="1"/>
</dbReference>
<evidence type="ECO:0000313" key="8">
    <source>
        <dbReference type="Proteomes" id="UP000298061"/>
    </source>
</evidence>
<comment type="similarity">
    <text evidence="1">Belongs to the paxM FAD-dependent monooxygenase family.</text>
</comment>
<dbReference type="GO" id="GO:0071949">
    <property type="term" value="F:FAD binding"/>
    <property type="evidence" value="ECO:0007669"/>
    <property type="project" value="InterPro"/>
</dbReference>
<evidence type="ECO:0000256" key="4">
    <source>
        <dbReference type="ARBA" id="ARBA00023002"/>
    </source>
</evidence>
<evidence type="ECO:0000256" key="5">
    <source>
        <dbReference type="ARBA" id="ARBA00023033"/>
    </source>
</evidence>
<dbReference type="InterPro" id="IPR050493">
    <property type="entry name" value="FAD-dep_Monooxygenase_BioMet"/>
</dbReference>
<organism evidence="7 8">
    <name type="scientific">Hericium alpestre</name>
    <dbReference type="NCBI Taxonomy" id="135208"/>
    <lineage>
        <taxon>Eukaryota</taxon>
        <taxon>Fungi</taxon>
        <taxon>Dikarya</taxon>
        <taxon>Basidiomycota</taxon>
        <taxon>Agaricomycotina</taxon>
        <taxon>Agaricomycetes</taxon>
        <taxon>Russulales</taxon>
        <taxon>Hericiaceae</taxon>
        <taxon>Hericium</taxon>
    </lineage>
</organism>
<reference evidence="7 8" key="1">
    <citation type="submission" date="2019-02" db="EMBL/GenBank/DDBJ databases">
        <title>Genome sequencing of the rare red list fungi Hericium alpestre (H. flagellum).</title>
        <authorList>
            <person name="Buettner E."/>
            <person name="Kellner H."/>
        </authorList>
    </citation>
    <scope>NUCLEOTIDE SEQUENCE [LARGE SCALE GENOMIC DNA]</scope>
    <source>
        <strain evidence="7 8">DSM 108284</strain>
    </source>
</reference>
<evidence type="ECO:0000256" key="3">
    <source>
        <dbReference type="ARBA" id="ARBA00022827"/>
    </source>
</evidence>
<gene>
    <name evidence="7" type="ORF">EWM64_g2363</name>
</gene>
<sequence>MPTKVIIVGAGIAGPVLALFLKQRGYDPVIYERTPGLTDAGLSLCLQPNGLAVLAQIPGLIPSLPGQDLTTTRAFALTIVLCNEIPSRHIFADVWIDLAAVLVHVMGTCDDPYRETPHRACRQQLAWAAHRSVDVVLTPPDSLHHSPDDIRNDRS</sequence>
<comment type="caution">
    <text evidence="7">The sequence shown here is derived from an EMBL/GenBank/DDBJ whole genome shotgun (WGS) entry which is preliminary data.</text>
</comment>